<evidence type="ECO:0000259" key="6">
    <source>
        <dbReference type="Pfam" id="PF01850"/>
    </source>
</evidence>
<name>A0A4P6F932_9MICO</name>
<feature type="compositionally biased region" description="Basic residues" evidence="5">
    <location>
        <begin position="1"/>
        <end position="11"/>
    </location>
</feature>
<evidence type="ECO:0000313" key="7">
    <source>
        <dbReference type="EMBL" id="QAY69847.1"/>
    </source>
</evidence>
<dbReference type="GO" id="GO:0016787">
    <property type="term" value="F:hydrolase activity"/>
    <property type="evidence" value="ECO:0007669"/>
    <property type="project" value="UniProtKB-KW"/>
</dbReference>
<evidence type="ECO:0000256" key="1">
    <source>
        <dbReference type="ARBA" id="ARBA00022722"/>
    </source>
</evidence>
<organism evidence="7 8">
    <name type="scientific">Xylanimonas protaetiae</name>
    <dbReference type="NCBI Taxonomy" id="2509457"/>
    <lineage>
        <taxon>Bacteria</taxon>
        <taxon>Bacillati</taxon>
        <taxon>Actinomycetota</taxon>
        <taxon>Actinomycetes</taxon>
        <taxon>Micrococcales</taxon>
        <taxon>Promicromonosporaceae</taxon>
        <taxon>Xylanimonas</taxon>
    </lineage>
</organism>
<dbReference type="GO" id="GO:0046872">
    <property type="term" value="F:metal ion binding"/>
    <property type="evidence" value="ECO:0007669"/>
    <property type="project" value="UniProtKB-KW"/>
</dbReference>
<keyword evidence="8" id="KW-1185">Reference proteome</keyword>
<dbReference type="CDD" id="cd09871">
    <property type="entry name" value="PIN_MtVapC28-VapC30-like"/>
    <property type="match status" value="1"/>
</dbReference>
<evidence type="ECO:0000256" key="3">
    <source>
        <dbReference type="ARBA" id="ARBA00022801"/>
    </source>
</evidence>
<feature type="region of interest" description="Disordered" evidence="5">
    <location>
        <begin position="1"/>
        <end position="53"/>
    </location>
</feature>
<dbReference type="Pfam" id="PF01850">
    <property type="entry name" value="PIN"/>
    <property type="match status" value="1"/>
</dbReference>
<reference evidence="7 8" key="1">
    <citation type="submission" date="2019-01" db="EMBL/GenBank/DDBJ databases">
        <title>Genome sequencing of strain FW10M-9.</title>
        <authorList>
            <person name="Heo J."/>
            <person name="Kim S.-J."/>
            <person name="Kim J.-S."/>
            <person name="Hong S.-B."/>
            <person name="Kwon S.-W."/>
        </authorList>
    </citation>
    <scope>NUCLEOTIDE SEQUENCE [LARGE SCALE GENOMIC DNA]</scope>
    <source>
        <strain evidence="7 8">FW10M-9</strain>
    </source>
</reference>
<sequence>MSARRQTRRCTTRTACSGDRPHLSGRRDRGPGARGGRPRRDPRDRAGGDDRRPTLVELQAVLEHRGGVDEARAAQNLLRSAEVEVADFTARHAEVARQAYRDYGRASGHPARLNLGDCYAYALAAVADQPLLFVGDDFVHTDVRPAYLPPSA</sequence>
<dbReference type="AlphaFoldDB" id="A0A4P6F932"/>
<evidence type="ECO:0000256" key="5">
    <source>
        <dbReference type="SAM" id="MobiDB-lite"/>
    </source>
</evidence>
<protein>
    <submittedName>
        <fullName evidence="7">PIN domain-containing protein</fullName>
    </submittedName>
</protein>
<keyword evidence="2" id="KW-0479">Metal-binding</keyword>
<keyword evidence="4" id="KW-0460">Magnesium</keyword>
<dbReference type="SUPFAM" id="SSF88723">
    <property type="entry name" value="PIN domain-like"/>
    <property type="match status" value="1"/>
</dbReference>
<dbReference type="InterPro" id="IPR002716">
    <property type="entry name" value="PIN_dom"/>
</dbReference>
<dbReference type="EMBL" id="CP035493">
    <property type="protein sequence ID" value="QAY69847.1"/>
    <property type="molecule type" value="Genomic_DNA"/>
</dbReference>
<proteinExistence type="predicted"/>
<keyword evidence="1" id="KW-0540">Nuclease</keyword>
<evidence type="ECO:0000256" key="4">
    <source>
        <dbReference type="ARBA" id="ARBA00022842"/>
    </source>
</evidence>
<dbReference type="Gene3D" id="3.40.50.1010">
    <property type="entry name" value="5'-nuclease"/>
    <property type="match status" value="1"/>
</dbReference>
<accession>A0A4P6F932</accession>
<dbReference type="Proteomes" id="UP000292118">
    <property type="component" value="Chromosome"/>
</dbReference>
<evidence type="ECO:0000313" key="8">
    <source>
        <dbReference type="Proteomes" id="UP000292118"/>
    </source>
</evidence>
<gene>
    <name evidence="7" type="ORF">ET471_07170</name>
</gene>
<feature type="compositionally biased region" description="Basic and acidic residues" evidence="5">
    <location>
        <begin position="19"/>
        <end position="31"/>
    </location>
</feature>
<dbReference type="OrthoDB" id="32625at2"/>
<dbReference type="KEGG" id="xya:ET471_07170"/>
<feature type="compositionally biased region" description="Basic and acidic residues" evidence="5">
    <location>
        <begin position="38"/>
        <end position="53"/>
    </location>
</feature>
<feature type="domain" description="PIN" evidence="6">
    <location>
        <begin position="54"/>
        <end position="142"/>
    </location>
</feature>
<evidence type="ECO:0000256" key="2">
    <source>
        <dbReference type="ARBA" id="ARBA00022723"/>
    </source>
</evidence>
<dbReference type="GO" id="GO:0004518">
    <property type="term" value="F:nuclease activity"/>
    <property type="evidence" value="ECO:0007669"/>
    <property type="project" value="UniProtKB-KW"/>
</dbReference>
<dbReference type="InterPro" id="IPR029060">
    <property type="entry name" value="PIN-like_dom_sf"/>
</dbReference>
<keyword evidence="3" id="KW-0378">Hydrolase</keyword>